<keyword evidence="8" id="KW-0807">Transducer</keyword>
<evidence type="ECO:0000256" key="1">
    <source>
        <dbReference type="ARBA" id="ARBA00004141"/>
    </source>
</evidence>
<feature type="compositionally biased region" description="Polar residues" evidence="9">
    <location>
        <begin position="1035"/>
        <end position="1063"/>
    </location>
</feature>
<proteinExistence type="predicted"/>
<sequence length="1070" mass="115139">MPQSERVVITIAASAQTFRTFRGLALGRECKSKSWTRCSFKVQGRVVAIAIFAGNGPRPSPYLAPRTSDAASSTRGTAPILDQVNAQEFNIKDAYGFVPYIFDADSMRCIANGRNAVGFSNLTLEEMALSLGVTTTQDGLSEEVLLASAEDSDGWFKFNFVSEDFDGEPVSFLGYANRIDVIGHSYVIVAGFAHRYLPRPPVETCPTTVNRLCNIVTAQSLVGAALYSAMTADTPAELRETWNDITFSTDTTYQEGGWYVFAYGFGENFTSGAFAHKRSDWIEKTLFDISLSIVPDVSKQNGTRLHEHFVAEALSGGGWASYDWAVSSTATAQEKVSYVAGLRRFGNDYYVGAGFNHIRDPAAESALCGTCSVEYSEPCAMSNVLTLAAHAQVDILTRSEEDGLFVGINNVNSEEYIMPGGFGVLIVDYATRTVMADTVDASLVGADAAAAFAVRHIGEVSTADAKLKDLADLGGGWLELAGEDNVSSFAAFVQKLVTDDNEYYLILGYRRERAPVTEACSSMYSAPCSEISSQALIGEIVTDIQLASSDAEVSAILVEINAGNVTVGPDFYPIILDENLNIVAHGDVTAHQGWNMSDPQPYVDFLQQTESVTSLGDSFEANVVYNAFKLGGGTFSVSWNDAFGSSVDKIVSVQAARQVSAADGGVTWYYVMTMYIDAPAPTLCSDGCPANGYCTEEDSSDGLPARCECGFYYTAVYADASNETCASTLTRNLTMTCEVDEDKAGVSSIKLIARVLGGMNSAFALGCIVWTIAMRNNAIVRASQPVLLILVGFGTMTSSMTNFVMAVDDSVGPAAGEGKNDLANWACMAQPWFYGIGFAITFSTMIVKLRRVVKVFRSAARMKKARGVSLKTAVQVLIFLVAIEAIGLLAWTLTDPLQFVRPSDDPLNGACESPHSSIFVWFMAAYHLGLLMYGAVLSYQCRKVNGVFAEAKYLSLAMVSNLQILVLALPVIKLTANDEQTSMFIRAIAIFLNDFSTCALIFCPKVYFCIFGPPESSGFGTSALKPKSRSRAGVSRTQVASVTQASSKVTSNAPETKQESLGATDSVAKY</sequence>
<dbReference type="GO" id="GO:0004965">
    <property type="term" value="F:G protein-coupled GABA receptor activity"/>
    <property type="evidence" value="ECO:0007669"/>
    <property type="project" value="InterPro"/>
</dbReference>
<dbReference type="PRINTS" id="PR00248">
    <property type="entry name" value="GPCRMGR"/>
</dbReference>
<keyword evidence="7" id="KW-0325">Glycoprotein</keyword>
<dbReference type="PANTHER" id="PTHR10519">
    <property type="entry name" value="GABA-B RECEPTOR"/>
    <property type="match status" value="1"/>
</dbReference>
<keyword evidence="3 10" id="KW-1133">Transmembrane helix</keyword>
<feature type="transmembrane region" description="Helical" evidence="10">
    <location>
        <begin position="870"/>
        <end position="893"/>
    </location>
</feature>
<accession>A0A2R5GN11</accession>
<name>A0A2R5GN11_9STRA</name>
<dbReference type="InParanoid" id="A0A2R5GN11"/>
<dbReference type="OrthoDB" id="47382at2759"/>
<keyword evidence="4" id="KW-0297">G-protein coupled receptor</keyword>
<dbReference type="Pfam" id="PF00003">
    <property type="entry name" value="7tm_3"/>
    <property type="match status" value="1"/>
</dbReference>
<evidence type="ECO:0000256" key="8">
    <source>
        <dbReference type="ARBA" id="ARBA00023224"/>
    </source>
</evidence>
<evidence type="ECO:0000256" key="5">
    <source>
        <dbReference type="ARBA" id="ARBA00023136"/>
    </source>
</evidence>
<evidence type="ECO:0000313" key="13">
    <source>
        <dbReference type="Proteomes" id="UP000241890"/>
    </source>
</evidence>
<keyword evidence="5 10" id="KW-0472">Membrane</keyword>
<evidence type="ECO:0000256" key="3">
    <source>
        <dbReference type="ARBA" id="ARBA00022989"/>
    </source>
</evidence>
<dbReference type="AlphaFoldDB" id="A0A2R5GN11"/>
<keyword evidence="2 10" id="KW-0812">Transmembrane</keyword>
<feature type="transmembrane region" description="Helical" evidence="10">
    <location>
        <begin position="785"/>
        <end position="807"/>
    </location>
</feature>
<evidence type="ECO:0000256" key="7">
    <source>
        <dbReference type="ARBA" id="ARBA00023180"/>
    </source>
</evidence>
<dbReference type="Gene3D" id="3.30.450.20">
    <property type="entry name" value="PAS domain"/>
    <property type="match status" value="1"/>
</dbReference>
<feature type="transmembrane region" description="Helical" evidence="10">
    <location>
        <begin position="984"/>
        <end position="1003"/>
    </location>
</feature>
<evidence type="ECO:0000313" key="12">
    <source>
        <dbReference type="EMBL" id="GBG32280.1"/>
    </source>
</evidence>
<dbReference type="CDD" id="cd15047">
    <property type="entry name" value="7tmC_GABA-B-like"/>
    <property type="match status" value="1"/>
</dbReference>
<keyword evidence="6 12" id="KW-0675">Receptor</keyword>
<protein>
    <submittedName>
        <fullName evidence="12">Metabotropic glutamate receptor-like protein E</fullName>
    </submittedName>
</protein>
<feature type="domain" description="G-protein coupled receptors family 3 profile" evidence="11">
    <location>
        <begin position="826"/>
        <end position="1017"/>
    </location>
</feature>
<dbReference type="EMBL" id="BEYU01000119">
    <property type="protein sequence ID" value="GBG32280.1"/>
    <property type="molecule type" value="Genomic_DNA"/>
</dbReference>
<dbReference type="PROSITE" id="PS50259">
    <property type="entry name" value="G_PROTEIN_RECEP_F3_4"/>
    <property type="match status" value="1"/>
</dbReference>
<feature type="transmembrane region" description="Helical" evidence="10">
    <location>
        <begin position="751"/>
        <end position="773"/>
    </location>
</feature>
<evidence type="ECO:0000256" key="6">
    <source>
        <dbReference type="ARBA" id="ARBA00023170"/>
    </source>
</evidence>
<feature type="transmembrane region" description="Helical" evidence="10">
    <location>
        <begin position="832"/>
        <end position="849"/>
    </location>
</feature>
<feature type="transmembrane region" description="Helical" evidence="10">
    <location>
        <begin position="918"/>
        <end position="941"/>
    </location>
</feature>
<evidence type="ECO:0000256" key="4">
    <source>
        <dbReference type="ARBA" id="ARBA00023040"/>
    </source>
</evidence>
<comment type="caution">
    <text evidence="12">The sequence shown here is derived from an EMBL/GenBank/DDBJ whole genome shotgun (WGS) entry which is preliminary data.</text>
</comment>
<dbReference type="InterPro" id="IPR017978">
    <property type="entry name" value="GPCR_3_C"/>
</dbReference>
<gene>
    <name evidence="12" type="ORF">FCC1311_085052</name>
</gene>
<dbReference type="InterPro" id="IPR002455">
    <property type="entry name" value="GPCR3_GABA-B"/>
</dbReference>
<dbReference type="GO" id="GO:0038039">
    <property type="term" value="C:G protein-coupled receptor heterodimeric complex"/>
    <property type="evidence" value="ECO:0007669"/>
    <property type="project" value="TreeGrafter"/>
</dbReference>
<evidence type="ECO:0000256" key="2">
    <source>
        <dbReference type="ARBA" id="ARBA00022692"/>
    </source>
</evidence>
<evidence type="ECO:0000256" key="9">
    <source>
        <dbReference type="SAM" id="MobiDB-lite"/>
    </source>
</evidence>
<evidence type="ECO:0000259" key="11">
    <source>
        <dbReference type="PROSITE" id="PS50259"/>
    </source>
</evidence>
<reference evidence="12 13" key="1">
    <citation type="submission" date="2017-12" db="EMBL/GenBank/DDBJ databases">
        <title>Sequencing, de novo assembly and annotation of complete genome of a new Thraustochytrid species, strain FCC1311.</title>
        <authorList>
            <person name="Sedici K."/>
            <person name="Godart F."/>
            <person name="Aiese Cigliano R."/>
            <person name="Sanseverino W."/>
            <person name="Barakat M."/>
            <person name="Ortet P."/>
            <person name="Marechal E."/>
            <person name="Cagnac O."/>
            <person name="Amato A."/>
        </authorList>
    </citation>
    <scope>NUCLEOTIDE SEQUENCE [LARGE SCALE GENOMIC DNA]</scope>
</reference>
<dbReference type="PANTHER" id="PTHR10519:SF20">
    <property type="entry name" value="G-PROTEIN COUPLED RECEPTOR 156-RELATED"/>
    <property type="match status" value="1"/>
</dbReference>
<organism evidence="12 13">
    <name type="scientific">Hondaea fermentalgiana</name>
    <dbReference type="NCBI Taxonomy" id="2315210"/>
    <lineage>
        <taxon>Eukaryota</taxon>
        <taxon>Sar</taxon>
        <taxon>Stramenopiles</taxon>
        <taxon>Bigyra</taxon>
        <taxon>Labyrinthulomycetes</taxon>
        <taxon>Thraustochytrida</taxon>
        <taxon>Thraustochytriidae</taxon>
        <taxon>Hondaea</taxon>
    </lineage>
</organism>
<dbReference type="InterPro" id="IPR000337">
    <property type="entry name" value="GPCR_3"/>
</dbReference>
<keyword evidence="13" id="KW-1185">Reference proteome</keyword>
<dbReference type="Proteomes" id="UP000241890">
    <property type="component" value="Unassembled WGS sequence"/>
</dbReference>
<evidence type="ECO:0000256" key="10">
    <source>
        <dbReference type="SAM" id="Phobius"/>
    </source>
</evidence>
<feature type="region of interest" description="Disordered" evidence="9">
    <location>
        <begin position="1021"/>
        <end position="1070"/>
    </location>
</feature>
<feature type="transmembrane region" description="Helical" evidence="10">
    <location>
        <begin position="953"/>
        <end position="972"/>
    </location>
</feature>
<comment type="subcellular location">
    <subcellularLocation>
        <location evidence="1">Membrane</location>
        <topology evidence="1">Multi-pass membrane protein</topology>
    </subcellularLocation>
</comment>